<proteinExistence type="predicted"/>
<dbReference type="Proteomes" id="UP000029228">
    <property type="component" value="Unassembled WGS sequence"/>
</dbReference>
<comment type="caution">
    <text evidence="2">The sequence shown here is derived from an EMBL/GenBank/DDBJ whole genome shotgun (WGS) entry which is preliminary data.</text>
</comment>
<dbReference type="STRING" id="990268.JCM19235_2462"/>
<protein>
    <submittedName>
        <fullName evidence="2">Uncharacterized protein</fullName>
    </submittedName>
</protein>
<feature type="compositionally biased region" description="Polar residues" evidence="1">
    <location>
        <begin position="44"/>
        <end position="55"/>
    </location>
</feature>
<gene>
    <name evidence="2" type="ORF">JCM19235_2462</name>
</gene>
<evidence type="ECO:0000313" key="2">
    <source>
        <dbReference type="EMBL" id="GAL19039.1"/>
    </source>
</evidence>
<sequence length="71" mass="7500">MSLGLSTSFGTHPEFHREVGRTLFKQDVPPDFEAYLEYASVHSSAPQLEANSPQGELSGADFGGSDDGGGL</sequence>
<reference evidence="2 3" key="1">
    <citation type="submission" date="2014-09" db="EMBL/GenBank/DDBJ databases">
        <title>Vibrio maritimus JCM 19235. (C45) whole genome shotgun sequence.</title>
        <authorList>
            <person name="Sawabe T."/>
            <person name="Meirelles P."/>
            <person name="Nakanishi M."/>
            <person name="Sayaka M."/>
            <person name="Hattori M."/>
            <person name="Ohkuma M."/>
        </authorList>
    </citation>
    <scope>NUCLEOTIDE SEQUENCE [LARGE SCALE GENOMIC DNA]</scope>
    <source>
        <strain evidence="3">JCM19235</strain>
    </source>
</reference>
<feature type="region of interest" description="Disordered" evidence="1">
    <location>
        <begin position="44"/>
        <end position="71"/>
    </location>
</feature>
<accession>A0A090RXU3</accession>
<evidence type="ECO:0000313" key="3">
    <source>
        <dbReference type="Proteomes" id="UP000029228"/>
    </source>
</evidence>
<evidence type="ECO:0000256" key="1">
    <source>
        <dbReference type="SAM" id="MobiDB-lite"/>
    </source>
</evidence>
<feature type="compositionally biased region" description="Gly residues" evidence="1">
    <location>
        <begin position="61"/>
        <end position="71"/>
    </location>
</feature>
<name>A0A090RXU3_9VIBR</name>
<dbReference type="AlphaFoldDB" id="A0A090RXU3"/>
<organism evidence="2 3">
    <name type="scientific">Vibrio maritimus</name>
    <dbReference type="NCBI Taxonomy" id="990268"/>
    <lineage>
        <taxon>Bacteria</taxon>
        <taxon>Pseudomonadati</taxon>
        <taxon>Pseudomonadota</taxon>
        <taxon>Gammaproteobacteria</taxon>
        <taxon>Vibrionales</taxon>
        <taxon>Vibrionaceae</taxon>
        <taxon>Vibrio</taxon>
    </lineage>
</organism>
<keyword evidence="3" id="KW-1185">Reference proteome</keyword>
<dbReference type="EMBL" id="BBMR01000003">
    <property type="protein sequence ID" value="GAL19039.1"/>
    <property type="molecule type" value="Genomic_DNA"/>
</dbReference>